<dbReference type="FunFam" id="3.80.10.10:FF:000041">
    <property type="entry name" value="LRR receptor-like serine/threonine-protein kinase ERECTA"/>
    <property type="match status" value="1"/>
</dbReference>
<feature type="transmembrane region" description="Helical" evidence="11">
    <location>
        <begin position="987"/>
        <end position="1009"/>
    </location>
</feature>
<evidence type="ECO:0000256" key="10">
    <source>
        <dbReference type="ARBA" id="ARBA00023180"/>
    </source>
</evidence>
<dbReference type="GO" id="GO:0005886">
    <property type="term" value="C:plasma membrane"/>
    <property type="evidence" value="ECO:0007669"/>
    <property type="project" value="UniProtKB-SubCell"/>
</dbReference>
<dbReference type="SUPFAM" id="SSF52075">
    <property type="entry name" value="Outer arm dynein light chain 1"/>
    <property type="match status" value="1"/>
</dbReference>
<dbReference type="PANTHER" id="PTHR48065">
    <property type="entry name" value="OS10G0469600 PROTEIN"/>
    <property type="match status" value="1"/>
</dbReference>
<feature type="domain" description="Disease resistance R13L4/SHOC-2-like LRR" evidence="12">
    <location>
        <begin position="13"/>
        <end position="298"/>
    </location>
</feature>
<dbReference type="Proteomes" id="UP000283530">
    <property type="component" value="Unassembled WGS sequence"/>
</dbReference>
<proteinExistence type="inferred from homology"/>
<keyword evidence="13" id="KW-0675">Receptor</keyword>
<dbReference type="GO" id="GO:0016301">
    <property type="term" value="F:kinase activity"/>
    <property type="evidence" value="ECO:0007669"/>
    <property type="project" value="UniProtKB-KW"/>
</dbReference>
<dbReference type="InterPro" id="IPR003591">
    <property type="entry name" value="Leu-rich_rpt_typical-subtyp"/>
</dbReference>
<keyword evidence="8 11" id="KW-1133">Transmembrane helix</keyword>
<comment type="similarity">
    <text evidence="2">Belongs to the RLP family.</text>
</comment>
<dbReference type="AlphaFoldDB" id="A0A443N4X9"/>
<evidence type="ECO:0000259" key="12">
    <source>
        <dbReference type="Pfam" id="PF23598"/>
    </source>
</evidence>
<dbReference type="FunFam" id="3.80.10.10:FF:000111">
    <property type="entry name" value="LRR receptor-like serine/threonine-protein kinase ERECTA"/>
    <property type="match status" value="1"/>
</dbReference>
<dbReference type="Pfam" id="PF13516">
    <property type="entry name" value="LRR_6"/>
    <property type="match status" value="2"/>
</dbReference>
<keyword evidence="7" id="KW-0677">Repeat</keyword>
<keyword evidence="9 11" id="KW-0472">Membrane</keyword>
<dbReference type="PANTHER" id="PTHR48065:SF69">
    <property type="entry name" value="OS07G0466500 PROTEIN"/>
    <property type="match status" value="1"/>
</dbReference>
<dbReference type="SUPFAM" id="SSF52058">
    <property type="entry name" value="L domain-like"/>
    <property type="match status" value="3"/>
</dbReference>
<dbReference type="STRING" id="337451.A0A443N4X9"/>
<dbReference type="Pfam" id="PF23598">
    <property type="entry name" value="LRR_14"/>
    <property type="match status" value="1"/>
</dbReference>
<sequence>MLEDLSLSDNDLGSYSSALTGLCKLKNLRDLNLGGNNLDGKALPPCLSNSSMLETLSLWGNDLGSYSSSLTGLCGLSALKSLDLSDNNFDDSNLPRCMGNFSLLENLDLFGNNLSGHFGNSISGLKRLQDLDLHSNILTDEGISTWISNLTSLTSLSLEYNKLKGSDTMRGLKRLHRLHLGSNHLTDDGISTWISNLTSLTYLRLENNKLKGSDAIRGLCGLSALKSLYLYNNHLSSLPMCKRNFSLLEELDLSHNNLSGLFGNALPGLKKLRTLYLYSNRLTDEGISPWISNLTSLTIVDLGNNTLKGSDTIRGLCGLSALTTLYLYDNYLSSLPICMGNFSLLEDLDLFQNNLSSLFGSSIPELKQLQKLDLESNQLTDEDISPWISNLTSLTSLHLGNNKLKGSDTMRGFCSLRKLQVLTIERNSFGSSIDPCFGKMHNLGYLDLHHNQFKGNIPSSIFRNLTMLEDIYISQNQFDGLFSFSTFANLSKLLYVDLSENIQLEVETETTMWVPTFQLKSLLLNNCILNKRTGHGIPTFISTQQSLGTLELSYTSLKGTIPSWLLYNVTIDSLSLRDNFFKGPFPKSTQYNMSTLQDLDISNNNFSGELPPNIDTVFPNLVAFNMSANELHGSIPLSLSKLQKLKTLDLSQNKLFGEMPEGLIGNNTSLKYLKLSHNELHGNILSKNCNMTELVVLLLDNNGFTGTIASNMLRSPSLIVLDLRGNKLSGFLPSWLPSFANLALLLLGENLFDGSIPTQLCQLQNLHMLDLSSNKISGSIPSCLNNISSWMEKIPIQIDKSLGPQYERFIQDGFHYEFSEIYTSVKTDFNTKGMILTYEGVPFSLMTGIDLSINQLKGSIPLQMGNLKELRSLNLSHNLLSGPFPESFQSLENIETLDLSHNKLHGLIPPQMVQLHSLSTFSVAFNNLSGEIPHEKQFLTFNESSYTGNHDLCGPPLQWNCPSNNPSQTRDSKREEEDGSGILDNLMFFYLLVAISYALGFWSFIALICNKNRRENLFRTVDRCYDWVYVNCQWFQLYLKSHCN</sequence>
<evidence type="ECO:0000256" key="9">
    <source>
        <dbReference type="ARBA" id="ARBA00023136"/>
    </source>
</evidence>
<evidence type="ECO:0000256" key="3">
    <source>
        <dbReference type="ARBA" id="ARBA00022475"/>
    </source>
</evidence>
<name>A0A443N4X9_9MAGN</name>
<keyword evidence="13" id="KW-0808">Transferase</keyword>
<evidence type="ECO:0000256" key="5">
    <source>
        <dbReference type="ARBA" id="ARBA00022692"/>
    </source>
</evidence>
<protein>
    <submittedName>
        <fullName evidence="13">Putative LRR receptor-like serine/threonine-protein kinase</fullName>
    </submittedName>
</protein>
<evidence type="ECO:0000256" key="6">
    <source>
        <dbReference type="ARBA" id="ARBA00022729"/>
    </source>
</evidence>
<keyword evidence="10" id="KW-0325">Glycoprotein</keyword>
<comment type="caution">
    <text evidence="13">The sequence shown here is derived from an EMBL/GenBank/DDBJ whole genome shotgun (WGS) entry which is preliminary data.</text>
</comment>
<organism evidence="13 14">
    <name type="scientific">Cinnamomum micranthum f. kanehirae</name>
    <dbReference type="NCBI Taxonomy" id="337451"/>
    <lineage>
        <taxon>Eukaryota</taxon>
        <taxon>Viridiplantae</taxon>
        <taxon>Streptophyta</taxon>
        <taxon>Embryophyta</taxon>
        <taxon>Tracheophyta</taxon>
        <taxon>Spermatophyta</taxon>
        <taxon>Magnoliopsida</taxon>
        <taxon>Magnoliidae</taxon>
        <taxon>Laurales</taxon>
        <taxon>Lauraceae</taxon>
        <taxon>Cinnamomum</taxon>
    </lineage>
</organism>
<dbReference type="EMBL" id="QPKB01000001">
    <property type="protein sequence ID" value="RWR73560.1"/>
    <property type="molecule type" value="Genomic_DNA"/>
</dbReference>
<evidence type="ECO:0000256" key="4">
    <source>
        <dbReference type="ARBA" id="ARBA00022614"/>
    </source>
</evidence>
<dbReference type="SMART" id="SM00365">
    <property type="entry name" value="LRR_SD22"/>
    <property type="match status" value="13"/>
</dbReference>
<dbReference type="Pfam" id="PF13855">
    <property type="entry name" value="LRR_8"/>
    <property type="match status" value="1"/>
</dbReference>
<gene>
    <name evidence="13" type="ORF">CKAN_00185200</name>
</gene>
<dbReference type="SMART" id="SM00369">
    <property type="entry name" value="LRR_TYP"/>
    <property type="match status" value="19"/>
</dbReference>
<keyword evidence="3" id="KW-1003">Cell membrane</keyword>
<evidence type="ECO:0000313" key="14">
    <source>
        <dbReference type="Proteomes" id="UP000283530"/>
    </source>
</evidence>
<evidence type="ECO:0000256" key="1">
    <source>
        <dbReference type="ARBA" id="ARBA00004162"/>
    </source>
</evidence>
<keyword evidence="14" id="KW-1185">Reference proteome</keyword>
<evidence type="ECO:0000313" key="13">
    <source>
        <dbReference type="EMBL" id="RWR73560.1"/>
    </source>
</evidence>
<dbReference type="InterPro" id="IPR032675">
    <property type="entry name" value="LRR_dom_sf"/>
</dbReference>
<keyword evidence="13" id="KW-0418">Kinase</keyword>
<dbReference type="OrthoDB" id="1060944at2759"/>
<dbReference type="InterPro" id="IPR055414">
    <property type="entry name" value="LRR_R13L4/SHOC2-like"/>
</dbReference>
<keyword evidence="6" id="KW-0732">Signal</keyword>
<dbReference type="Pfam" id="PF00560">
    <property type="entry name" value="LRR_1"/>
    <property type="match status" value="5"/>
</dbReference>
<dbReference type="FunFam" id="3.80.10.10:FF:000095">
    <property type="entry name" value="LRR receptor-like serine/threonine-protein kinase GSO1"/>
    <property type="match status" value="1"/>
</dbReference>
<dbReference type="SMART" id="SM00368">
    <property type="entry name" value="LRR_RI"/>
    <property type="match status" value="9"/>
</dbReference>
<keyword evidence="4" id="KW-0433">Leucine-rich repeat</keyword>
<evidence type="ECO:0000256" key="11">
    <source>
        <dbReference type="SAM" id="Phobius"/>
    </source>
</evidence>
<keyword evidence="5 11" id="KW-0812">Transmembrane</keyword>
<evidence type="ECO:0000256" key="7">
    <source>
        <dbReference type="ARBA" id="ARBA00022737"/>
    </source>
</evidence>
<evidence type="ECO:0000256" key="2">
    <source>
        <dbReference type="ARBA" id="ARBA00009592"/>
    </source>
</evidence>
<comment type="subcellular location">
    <subcellularLocation>
        <location evidence="1">Cell membrane</location>
        <topology evidence="1">Single-pass membrane protein</topology>
    </subcellularLocation>
</comment>
<dbReference type="InterPro" id="IPR001611">
    <property type="entry name" value="Leu-rich_rpt"/>
</dbReference>
<evidence type="ECO:0000256" key="8">
    <source>
        <dbReference type="ARBA" id="ARBA00022989"/>
    </source>
</evidence>
<dbReference type="PRINTS" id="PR00019">
    <property type="entry name" value="LEURICHRPT"/>
</dbReference>
<reference evidence="13 14" key="1">
    <citation type="journal article" date="2019" name="Nat. Plants">
        <title>Stout camphor tree genome fills gaps in understanding of flowering plant genome evolution.</title>
        <authorList>
            <person name="Chaw S.M."/>
            <person name="Liu Y.C."/>
            <person name="Wu Y.W."/>
            <person name="Wang H.Y."/>
            <person name="Lin C.I."/>
            <person name="Wu C.S."/>
            <person name="Ke H.M."/>
            <person name="Chang L.Y."/>
            <person name="Hsu C.Y."/>
            <person name="Yang H.T."/>
            <person name="Sudianto E."/>
            <person name="Hsu M.H."/>
            <person name="Wu K.P."/>
            <person name="Wang L.N."/>
            <person name="Leebens-Mack J.H."/>
            <person name="Tsai I.J."/>
        </authorList>
    </citation>
    <scope>NUCLEOTIDE SEQUENCE [LARGE SCALE GENOMIC DNA]</scope>
    <source>
        <strain evidence="14">cv. Chaw 1501</strain>
        <tissue evidence="13">Young leaves</tissue>
    </source>
</reference>
<accession>A0A443N4X9</accession>
<dbReference type="Gene3D" id="3.80.10.10">
    <property type="entry name" value="Ribonuclease Inhibitor"/>
    <property type="match status" value="6"/>
</dbReference>